<evidence type="ECO:0000256" key="1">
    <source>
        <dbReference type="ARBA" id="ARBA00004123"/>
    </source>
</evidence>
<comment type="subcellular location">
    <subcellularLocation>
        <location evidence="1">Nucleus</location>
    </subcellularLocation>
</comment>
<proteinExistence type="predicted"/>
<protein>
    <submittedName>
        <fullName evidence="8">(wild Malaysian banana) hypothetical protein</fullName>
    </submittedName>
</protein>
<evidence type="ECO:0000256" key="4">
    <source>
        <dbReference type="ARBA" id="ARBA00023163"/>
    </source>
</evidence>
<gene>
    <name evidence="8" type="ORF">GSMUA_72970.1</name>
</gene>
<dbReference type="InterPro" id="IPR003657">
    <property type="entry name" value="WRKY_dom"/>
</dbReference>
<dbReference type="InterPro" id="IPR044810">
    <property type="entry name" value="WRKY_plant"/>
</dbReference>
<evidence type="ECO:0000256" key="5">
    <source>
        <dbReference type="ARBA" id="ARBA00023242"/>
    </source>
</evidence>
<accession>A0A8D7BA05</accession>
<dbReference type="PANTHER" id="PTHR31221">
    <property type="entry name" value="WRKY TRANSCRIPTION FACTOR PROTEIN 1-RELATED"/>
    <property type="match status" value="1"/>
</dbReference>
<evidence type="ECO:0000313" key="8">
    <source>
        <dbReference type="EMBL" id="CAG1862403.1"/>
    </source>
</evidence>
<feature type="region of interest" description="Disordered" evidence="6">
    <location>
        <begin position="181"/>
        <end position="208"/>
    </location>
</feature>
<feature type="compositionally biased region" description="Basic and acidic residues" evidence="6">
    <location>
        <begin position="196"/>
        <end position="207"/>
    </location>
</feature>
<name>A0A8D7BA05_MUSAM</name>
<dbReference type="GO" id="GO:0003700">
    <property type="term" value="F:DNA-binding transcription factor activity"/>
    <property type="evidence" value="ECO:0007669"/>
    <property type="project" value="InterPro"/>
</dbReference>
<keyword evidence="3" id="KW-0238">DNA-binding</keyword>
<dbReference type="InterPro" id="IPR036576">
    <property type="entry name" value="WRKY_dom_sf"/>
</dbReference>
<dbReference type="GO" id="GO:0043565">
    <property type="term" value="F:sequence-specific DNA binding"/>
    <property type="evidence" value="ECO:0007669"/>
    <property type="project" value="InterPro"/>
</dbReference>
<evidence type="ECO:0000256" key="6">
    <source>
        <dbReference type="SAM" id="MobiDB-lite"/>
    </source>
</evidence>
<organism evidence="8">
    <name type="scientific">Musa acuminata subsp. malaccensis</name>
    <name type="common">Wild banana</name>
    <name type="synonym">Musa malaccensis</name>
    <dbReference type="NCBI Taxonomy" id="214687"/>
    <lineage>
        <taxon>Eukaryota</taxon>
        <taxon>Viridiplantae</taxon>
        <taxon>Streptophyta</taxon>
        <taxon>Embryophyta</taxon>
        <taxon>Tracheophyta</taxon>
        <taxon>Spermatophyta</taxon>
        <taxon>Magnoliopsida</taxon>
        <taxon>Liliopsida</taxon>
        <taxon>Zingiberales</taxon>
        <taxon>Musaceae</taxon>
        <taxon>Musa</taxon>
    </lineage>
</organism>
<evidence type="ECO:0000256" key="2">
    <source>
        <dbReference type="ARBA" id="ARBA00023015"/>
    </source>
</evidence>
<dbReference type="Gene3D" id="2.20.25.80">
    <property type="entry name" value="WRKY domain"/>
    <property type="match status" value="1"/>
</dbReference>
<dbReference type="SMART" id="SM00774">
    <property type="entry name" value="WRKY"/>
    <property type="match status" value="1"/>
</dbReference>
<feature type="domain" description="WRKY" evidence="7">
    <location>
        <begin position="106"/>
        <end position="169"/>
    </location>
</feature>
<evidence type="ECO:0000256" key="3">
    <source>
        <dbReference type="ARBA" id="ARBA00023125"/>
    </source>
</evidence>
<dbReference type="Pfam" id="PF03106">
    <property type="entry name" value="WRKY"/>
    <property type="match status" value="1"/>
</dbReference>
<keyword evidence="4" id="KW-0804">Transcription</keyword>
<reference evidence="8" key="1">
    <citation type="submission" date="2021-03" db="EMBL/GenBank/DDBJ databases">
        <authorList>
            <consortium name="Genoscope - CEA"/>
            <person name="William W."/>
        </authorList>
    </citation>
    <scope>NUCLEOTIDE SEQUENCE</scope>
    <source>
        <strain evidence="8">Doubled-haploid Pahang</strain>
    </source>
</reference>
<dbReference type="GO" id="GO:0005634">
    <property type="term" value="C:nucleus"/>
    <property type="evidence" value="ECO:0007669"/>
    <property type="project" value="UniProtKB-SubCell"/>
</dbReference>
<dbReference type="PANTHER" id="PTHR31221:SF42">
    <property type="entry name" value="WRKY TRANSCRIPTION FACTOR 49-RELATED"/>
    <property type="match status" value="1"/>
</dbReference>
<dbReference type="AlphaFoldDB" id="A0A8D7BA05"/>
<dbReference type="SUPFAM" id="SSF118290">
    <property type="entry name" value="WRKY DNA-binding domain"/>
    <property type="match status" value="1"/>
</dbReference>
<keyword evidence="5" id="KW-0539">Nucleus</keyword>
<sequence>MAQVKEPEIYWHDESEKELLGELSAEASPPFVSSKAADGGTAGSLRHVPNTLISSAYSGPTIEDIERALSTKVPDVRATSHRYRAPVPEKGIGKSDTKYAVMIKSCGGGVAEDGYKWRKYGQKTIKNNPNPSRSYYRCTNPRCSAKRQVERSKEDPNMLTITYEGLHLHYPHFHVLRRRPQDHTATKLQVPKKPKLQGEEQLHKDYKSQSIQGELREEVVAVTSGESSPGSPDRGLEEEATLNPGAGKQNMRPRDAVQYPQGLLQDVVPLLIREPCSTGSAVSSYHHYHFFPTPCPSYYSASISPPTNPSDIDLGLHFRHSLNLKQSKDG</sequence>
<evidence type="ECO:0000259" key="7">
    <source>
        <dbReference type="PROSITE" id="PS50811"/>
    </source>
</evidence>
<keyword evidence="2" id="KW-0805">Transcription regulation</keyword>
<dbReference type="EMBL" id="HG996467">
    <property type="protein sequence ID" value="CAG1862403.1"/>
    <property type="molecule type" value="Genomic_DNA"/>
</dbReference>
<feature type="region of interest" description="Disordered" evidence="6">
    <location>
        <begin position="222"/>
        <end position="253"/>
    </location>
</feature>
<dbReference type="PROSITE" id="PS50811">
    <property type="entry name" value="WRKY"/>
    <property type="match status" value="1"/>
</dbReference>